<feature type="transmembrane region" description="Helical" evidence="5">
    <location>
        <begin position="21"/>
        <end position="39"/>
    </location>
</feature>
<keyword evidence="5" id="KW-0811">Translocation</keyword>
<dbReference type="NCBIfam" id="TIGR00945">
    <property type="entry name" value="tatC"/>
    <property type="match status" value="1"/>
</dbReference>
<keyword evidence="5" id="KW-0813">Transport</keyword>
<comment type="subunit">
    <text evidence="5">Forms a complex with TatA.</text>
</comment>
<keyword evidence="5" id="KW-1003">Cell membrane</keyword>
<evidence type="ECO:0000256" key="2">
    <source>
        <dbReference type="ARBA" id="ARBA00022692"/>
    </source>
</evidence>
<keyword evidence="3 5" id="KW-1133">Transmembrane helix</keyword>
<feature type="transmembrane region" description="Helical" evidence="5">
    <location>
        <begin position="188"/>
        <end position="209"/>
    </location>
</feature>
<keyword evidence="4 5" id="KW-0472">Membrane</keyword>
<dbReference type="Proteomes" id="UP001500141">
    <property type="component" value="Unassembled WGS sequence"/>
</dbReference>
<evidence type="ECO:0000256" key="3">
    <source>
        <dbReference type="ARBA" id="ARBA00022989"/>
    </source>
</evidence>
<keyword evidence="5" id="KW-0653">Protein transport</keyword>
<organism evidence="6 7">
    <name type="scientific">Flavobacterium hankyongi</name>
    <dbReference type="NCBI Taxonomy" id="1176532"/>
    <lineage>
        <taxon>Bacteria</taxon>
        <taxon>Pseudomonadati</taxon>
        <taxon>Bacteroidota</taxon>
        <taxon>Flavobacteriia</taxon>
        <taxon>Flavobacteriales</taxon>
        <taxon>Flavobacteriaceae</taxon>
        <taxon>Flavobacterium</taxon>
    </lineage>
</organism>
<protein>
    <recommendedName>
        <fullName evidence="5">Sec-independent protein translocase protein TatC</fullName>
    </recommendedName>
</protein>
<comment type="subcellular location">
    <subcellularLocation>
        <location evidence="5">Cell membrane</location>
        <topology evidence="5">Multi-pass membrane protein</topology>
    </subcellularLocation>
    <subcellularLocation>
        <location evidence="1">Membrane</location>
        <topology evidence="1">Multi-pass membrane protein</topology>
    </subcellularLocation>
</comment>
<keyword evidence="7" id="KW-1185">Reference proteome</keyword>
<dbReference type="Pfam" id="PF00902">
    <property type="entry name" value="TatC"/>
    <property type="match status" value="1"/>
</dbReference>
<reference evidence="7" key="1">
    <citation type="journal article" date="2019" name="Int. J. Syst. Evol. Microbiol.">
        <title>The Global Catalogue of Microorganisms (GCM) 10K type strain sequencing project: providing services to taxonomists for standard genome sequencing and annotation.</title>
        <authorList>
            <consortium name="The Broad Institute Genomics Platform"/>
            <consortium name="The Broad Institute Genome Sequencing Center for Infectious Disease"/>
            <person name="Wu L."/>
            <person name="Ma J."/>
        </authorList>
    </citation>
    <scope>NUCLEOTIDE SEQUENCE [LARGE SCALE GENOMIC DNA]</scope>
    <source>
        <strain evidence="7">JCM 18198</strain>
    </source>
</reference>
<comment type="caution">
    <text evidence="6">The sequence shown here is derived from an EMBL/GenBank/DDBJ whole genome shotgun (WGS) entry which is preliminary data.</text>
</comment>
<name>A0ABP9A2I4_9FLAO</name>
<dbReference type="PANTHER" id="PTHR30371:SF0">
    <property type="entry name" value="SEC-INDEPENDENT PROTEIN TRANSLOCASE PROTEIN TATC, CHLOROPLASTIC-RELATED"/>
    <property type="match status" value="1"/>
</dbReference>
<accession>A0ABP9A2I4</accession>
<dbReference type="PANTHER" id="PTHR30371">
    <property type="entry name" value="SEC-INDEPENDENT PROTEIN TRANSLOCASE PROTEIN TATC"/>
    <property type="match status" value="1"/>
</dbReference>
<dbReference type="InterPro" id="IPR002033">
    <property type="entry name" value="TatC"/>
</dbReference>
<feature type="transmembrane region" description="Helical" evidence="5">
    <location>
        <begin position="95"/>
        <end position="114"/>
    </location>
</feature>
<gene>
    <name evidence="5 6" type="primary">tatC</name>
    <name evidence="6" type="ORF">GCM10023230_23410</name>
</gene>
<evidence type="ECO:0000256" key="5">
    <source>
        <dbReference type="HAMAP-Rule" id="MF_00902"/>
    </source>
</evidence>
<dbReference type="HAMAP" id="MF_00902">
    <property type="entry name" value="TatC"/>
    <property type="match status" value="1"/>
</dbReference>
<evidence type="ECO:0000313" key="6">
    <source>
        <dbReference type="EMBL" id="GAA4772304.1"/>
    </source>
</evidence>
<comment type="similarity">
    <text evidence="5">Belongs to the TatC family.</text>
</comment>
<proteinExistence type="inferred from homology"/>
<comment type="function">
    <text evidence="5">Part of the twin-arginine translocation (Tat) system that transports large folded proteins containing a characteristic twin-arginine motif in their signal peptide across membranes.</text>
</comment>
<feature type="transmembrane region" description="Helical" evidence="5">
    <location>
        <begin position="221"/>
        <end position="238"/>
    </location>
</feature>
<feature type="transmembrane region" description="Helical" evidence="5">
    <location>
        <begin position="134"/>
        <end position="154"/>
    </location>
</feature>
<evidence type="ECO:0000256" key="4">
    <source>
        <dbReference type="ARBA" id="ARBA00023136"/>
    </source>
</evidence>
<feature type="transmembrane region" description="Helical" evidence="5">
    <location>
        <begin position="244"/>
        <end position="263"/>
    </location>
</feature>
<dbReference type="EMBL" id="BAABIP010000018">
    <property type="protein sequence ID" value="GAA4772304.1"/>
    <property type="molecule type" value="Genomic_DNA"/>
</dbReference>
<sequence>MAKKSLGEMSFLDHLEELRWLLVRSSFAIVSLAIAVYFVSDFIFDDIIFGPTRVDFVTYRFFCDASHYLGFAETICIEELPFTIQNTSMEGQVNVFVWTCITAGFILGFPYLLWEVWKFISPALYESERKYAKVFVVTASLLFFIGVLFGYYVIVPMSVNFVATFSVSNVVKNEFNLESYISMIKTSVIAGGLFFELPIIIYLLTKIGLVTPTFLQNTRKYAVVIVLIIAAIVTPPDVVSQITVAVPMLLIYEISILISKLVVKKREKNEQLSTRI</sequence>
<dbReference type="RefSeq" id="WP_264544695.1">
    <property type="nucleotide sequence ID" value="NZ_BAABIP010000018.1"/>
</dbReference>
<evidence type="ECO:0000313" key="7">
    <source>
        <dbReference type="Proteomes" id="UP001500141"/>
    </source>
</evidence>
<keyword evidence="2 5" id="KW-0812">Transmembrane</keyword>
<dbReference type="PRINTS" id="PR01840">
    <property type="entry name" value="TATCFAMILY"/>
</dbReference>
<evidence type="ECO:0000256" key="1">
    <source>
        <dbReference type="ARBA" id="ARBA00004141"/>
    </source>
</evidence>